<dbReference type="Pfam" id="PF01094">
    <property type="entry name" value="ANF_receptor"/>
    <property type="match status" value="1"/>
</dbReference>
<keyword evidence="9" id="KW-0675">Receptor</keyword>
<dbReference type="InterPro" id="IPR000337">
    <property type="entry name" value="GPCR_3"/>
</dbReference>
<dbReference type="GO" id="GO:0003677">
    <property type="term" value="F:DNA binding"/>
    <property type="evidence" value="ECO:0007669"/>
    <property type="project" value="UniProtKB-UniRule"/>
</dbReference>
<dbReference type="PRINTS" id="PR00248">
    <property type="entry name" value="GPCRMGR"/>
</dbReference>
<name>A0A1I8IAE5_9PLAT</name>
<dbReference type="SMART" id="SM00398">
    <property type="entry name" value="HMG"/>
    <property type="match status" value="2"/>
</dbReference>
<feature type="transmembrane region" description="Helical" evidence="15">
    <location>
        <begin position="273"/>
        <end position="292"/>
    </location>
</feature>
<feature type="domain" description="HMG box" evidence="16">
    <location>
        <begin position="980"/>
        <end position="1046"/>
    </location>
</feature>
<dbReference type="GO" id="GO:0038039">
    <property type="term" value="C:G protein-coupled receptor heterodimeric complex"/>
    <property type="evidence" value="ECO:0007669"/>
    <property type="project" value="TreeGrafter"/>
</dbReference>
<protein>
    <submittedName>
        <fullName evidence="19">G_PROTEIN_RECEP_F3_4 domain-containing protein</fullName>
    </submittedName>
</protein>
<feature type="region of interest" description="Disordered" evidence="14">
    <location>
        <begin position="1638"/>
        <end position="1686"/>
    </location>
</feature>
<dbReference type="PROSITE" id="PS50118">
    <property type="entry name" value="HMG_BOX_2"/>
    <property type="match status" value="2"/>
</dbReference>
<keyword evidence="5 15" id="KW-1133">Transmembrane helix</keyword>
<feature type="transmembrane region" description="Helical" evidence="15">
    <location>
        <begin position="461"/>
        <end position="481"/>
    </location>
</feature>
<evidence type="ECO:0000256" key="11">
    <source>
        <dbReference type="ARBA" id="ARBA00023224"/>
    </source>
</evidence>
<keyword evidence="11" id="KW-0807">Transducer</keyword>
<keyword evidence="4" id="KW-0677">Repeat</keyword>
<dbReference type="SUPFAM" id="SSF101447">
    <property type="entry name" value="Formin homology 2 domain (FH2 domain)"/>
    <property type="match status" value="1"/>
</dbReference>
<evidence type="ECO:0000256" key="7">
    <source>
        <dbReference type="ARBA" id="ARBA00023125"/>
    </source>
</evidence>
<feature type="compositionally biased region" description="Pro residues" evidence="14">
    <location>
        <begin position="716"/>
        <end position="729"/>
    </location>
</feature>
<dbReference type="WBParaSite" id="maker-uti_cns_0010883-snap-gene-0.3-mRNA-1">
    <property type="protein sequence ID" value="maker-uti_cns_0010883-snap-gene-0.3-mRNA-1"/>
    <property type="gene ID" value="maker-uti_cns_0010883-snap-gene-0.3"/>
</dbReference>
<dbReference type="Gene3D" id="3.40.50.2300">
    <property type="match status" value="2"/>
</dbReference>
<feature type="compositionally biased region" description="Low complexity" evidence="14">
    <location>
        <begin position="1059"/>
        <end position="1068"/>
    </location>
</feature>
<evidence type="ECO:0000256" key="9">
    <source>
        <dbReference type="ARBA" id="ARBA00023170"/>
    </source>
</evidence>
<dbReference type="CDD" id="cd21978">
    <property type="entry name" value="HMG-box_HMGB_rpt1"/>
    <property type="match status" value="1"/>
</dbReference>
<dbReference type="InterPro" id="IPR028082">
    <property type="entry name" value="Peripla_BP_I"/>
</dbReference>
<keyword evidence="8 15" id="KW-0472">Membrane</keyword>
<keyword evidence="12 13" id="KW-0539">Nucleus</keyword>
<keyword evidence="18" id="KW-1185">Reference proteome</keyword>
<feature type="compositionally biased region" description="Basic and acidic residues" evidence="14">
    <location>
        <begin position="948"/>
        <end position="958"/>
    </location>
</feature>
<evidence type="ECO:0000313" key="18">
    <source>
        <dbReference type="Proteomes" id="UP000095280"/>
    </source>
</evidence>
<feature type="transmembrane region" description="Helical" evidence="15">
    <location>
        <begin position="240"/>
        <end position="261"/>
    </location>
</feature>
<dbReference type="PANTHER" id="PTHR10519">
    <property type="entry name" value="GABA-B RECEPTOR"/>
    <property type="match status" value="1"/>
</dbReference>
<feature type="region of interest" description="Disordered" evidence="14">
    <location>
        <begin position="1426"/>
        <end position="1455"/>
    </location>
</feature>
<feature type="domain" description="G-protein coupled receptors family 3 profile" evidence="17">
    <location>
        <begin position="256"/>
        <end position="556"/>
    </location>
</feature>
<dbReference type="GO" id="GO:0004965">
    <property type="term" value="F:G protein-coupled GABA receptor activity"/>
    <property type="evidence" value="ECO:0007669"/>
    <property type="project" value="InterPro"/>
</dbReference>
<evidence type="ECO:0000313" key="19">
    <source>
        <dbReference type="WBParaSite" id="maker-uti_cns_0010883-snap-gene-0.3-mRNA-1"/>
    </source>
</evidence>
<feature type="transmembrane region" description="Helical" evidence="15">
    <location>
        <begin position="204"/>
        <end position="228"/>
    </location>
</feature>
<dbReference type="PROSITE" id="PS50259">
    <property type="entry name" value="G_PROTEIN_RECEP_F3_4"/>
    <property type="match status" value="1"/>
</dbReference>
<keyword evidence="10" id="KW-0325">Glycoprotein</keyword>
<feature type="domain" description="HMG box" evidence="16">
    <location>
        <begin position="891"/>
        <end position="961"/>
    </location>
</feature>
<keyword evidence="7 13" id="KW-0238">DNA-binding</keyword>
<feature type="region of interest" description="Disordered" evidence="14">
    <location>
        <begin position="713"/>
        <end position="732"/>
    </location>
</feature>
<evidence type="ECO:0000256" key="14">
    <source>
        <dbReference type="SAM" id="MobiDB-lite"/>
    </source>
</evidence>
<evidence type="ECO:0000256" key="10">
    <source>
        <dbReference type="ARBA" id="ARBA00023180"/>
    </source>
</evidence>
<reference evidence="19" key="1">
    <citation type="submission" date="2016-11" db="UniProtKB">
        <authorList>
            <consortium name="WormBaseParasite"/>
        </authorList>
    </citation>
    <scope>IDENTIFICATION</scope>
</reference>
<feature type="region of interest" description="Disordered" evidence="14">
    <location>
        <begin position="2085"/>
        <end position="2133"/>
    </location>
</feature>
<proteinExistence type="inferred from homology"/>
<dbReference type="FunFam" id="1.10.30.10:FF:000016">
    <property type="entry name" value="FACT complex subunit SSRP1"/>
    <property type="match status" value="1"/>
</dbReference>
<evidence type="ECO:0000256" key="13">
    <source>
        <dbReference type="PROSITE-ProRule" id="PRU00267"/>
    </source>
</evidence>
<feature type="compositionally biased region" description="Low complexity" evidence="14">
    <location>
        <begin position="1487"/>
        <end position="1502"/>
    </location>
</feature>
<dbReference type="Pfam" id="PF09011">
    <property type="entry name" value="HMG_box_2"/>
    <property type="match status" value="1"/>
</dbReference>
<feature type="transmembrane region" description="Helical" evidence="15">
    <location>
        <begin position="525"/>
        <end position="546"/>
    </location>
</feature>
<evidence type="ECO:0000256" key="4">
    <source>
        <dbReference type="ARBA" id="ARBA00022737"/>
    </source>
</evidence>
<evidence type="ECO:0000259" key="16">
    <source>
        <dbReference type="PROSITE" id="PS50118"/>
    </source>
</evidence>
<keyword evidence="6" id="KW-0297">G-protein coupled receptor</keyword>
<dbReference type="PANTHER" id="PTHR10519:SF74">
    <property type="entry name" value="GAMMA-AMINOBUTYRIC ACID TYPE B RECEPTOR SUBUNIT 2"/>
    <property type="match status" value="1"/>
</dbReference>
<comment type="similarity">
    <text evidence="2">Belongs to the HMGB family.</text>
</comment>
<feature type="compositionally biased region" description="Acidic residues" evidence="14">
    <location>
        <begin position="1069"/>
        <end position="1083"/>
    </location>
</feature>
<evidence type="ECO:0000259" key="17">
    <source>
        <dbReference type="PROSITE" id="PS50259"/>
    </source>
</evidence>
<comment type="subcellular location">
    <subcellularLocation>
        <location evidence="1">Membrane</location>
        <topology evidence="1">Multi-pass membrane protein</topology>
    </subcellularLocation>
</comment>
<dbReference type="InterPro" id="IPR001828">
    <property type="entry name" value="ANF_lig-bd_rcpt"/>
</dbReference>
<dbReference type="InterPro" id="IPR017978">
    <property type="entry name" value="GPCR_3_C"/>
</dbReference>
<feature type="transmembrane region" description="Helical" evidence="15">
    <location>
        <begin position="660"/>
        <end position="681"/>
    </location>
</feature>
<feature type="DNA-binding region" description="HMG box" evidence="13">
    <location>
        <begin position="980"/>
        <end position="1046"/>
    </location>
</feature>
<feature type="transmembrane region" description="Helical" evidence="15">
    <location>
        <begin position="501"/>
        <end position="519"/>
    </location>
</feature>
<dbReference type="SUPFAM" id="SSF53822">
    <property type="entry name" value="Periplasmic binding protein-like I"/>
    <property type="match status" value="2"/>
</dbReference>
<evidence type="ECO:0000256" key="12">
    <source>
        <dbReference type="ARBA" id="ARBA00023242"/>
    </source>
</evidence>
<evidence type="ECO:0000256" key="6">
    <source>
        <dbReference type="ARBA" id="ARBA00023040"/>
    </source>
</evidence>
<feature type="region of interest" description="Disordered" evidence="14">
    <location>
        <begin position="1346"/>
        <end position="1381"/>
    </location>
</feature>
<sequence length="2950" mass="323209">FGAYGPKYMWIQFGFPYTNLHLPESCPDWQRAESFNGAIEFDNFVLDSSIMETDIGPAGQNLTEIFADFIAKYPRRESDAMPQSVMGFNMRFDAVLAAAMALNDTLNQGGFQQVKDIRLNNTTVVYNFCNETIQGRVVFDSKGDRASVVMFYQLRNLNRNLVATYDAVSEKMTWLKRIWFADGAPPVDAPRVIRRLLSISSGSLTAVISVSAVGILLAVGSVSVNLRYRRLRLIKLSSPYVNSAIGVGCMLCFSSCIVMAFESYGSVDVGLCWLQGVLLSIGYSLAFGAMLAKTWRVHRIFTNKKMRRLSWHECLAAGAYGPATTGQRLAVDRDLADARRAAGTRAKTIYALETYVDHMYLHQLGLRWSLAFTQVELLDLQHMKSGGYGPAILNVLAVKDWQLFVVIILVVAVDAILFCLWAAIDPMQLSYTTLPVQESAVDDTITFTILPECVSRNKMTWIGASIGFKGFLLIFGIFFAWETRSVHVEALNDSKKIGVCVYNTLVMGVIGVVLTFTLPKSSLELRVLLTAICICVCSITTLVIVFGSKIFMLVQHGPSRVDDVQTAMQTVAGVSVVAHSGDATSSTTGEAGPATLIRPISLDNLRPVQVLVRYRSWPALAGRVRVRRASGRVWRRFYSCCRSRRCQIDYDKSLGGQRQIGILLGCVLVVNWLLLLLLLPISRLAGVLRRERADHDGWLRLLLLQQATSRFCRAGPTPPPPPPPPPPPSLSDGRPWVLTVSTDIPVDLTCRGADRQTTKLACCQQFTYLGSLLPHVEEDLQRHRGLAWMAFCLMQAVLQSEALPDRQRAQLWQAVVETVLLYNANTWTLTATLEWQLDSAHSGLLHAAFQADESIGTEALYDRAKLERLSIILCWRQLQLAGHMVKDKNKPKGAMTAYACFVQVIREEHRKKHPDETVVFSEFSKKCAEKWKTMNPKEKKRFEDMAARDKERHNREMEDYVPADGSKGRKRKRVKDPNMPKRPLSAFFFFCEEERPKVRASNPDWRVSEVAKELGRRWEACKNRPRYEQQAARDKLRYEEDMKQYKAGTFVASKRAKADATGDNGANAGDDDDDEDDEEEDDDSLAAILTVAALLAKLTSLSAGLFNESDLISVPQSVAQSLPESQLIVDLRHRRSPLLTEPAVERAWLTAKSATMFGPIQTCAWQGGSRDSRPHVCWLVSLCPHCTGLEPPLVLKPLVLKPLVLKPLVLKPLVLKPLVLKPLVLKPLVLKPLVLKPCPGAKAPGAKAPGAKALVLKPLVLKPLVLKPLVLKPLVLKPLVLKPLVLAPLVPLDLHVVRTVSSGAAREAAAALAPTDLLGGARDREAHLHRAPAVPQGTLRFGTLNCRPAARSRPPGGEGLWQSARPKPSGRRTSEAEDQQSCRCISLSPRLLRVRHPASRPERSPVLRARRQAEAWGRSGWSAGPSGSVIFRGEESGSSCRPKELDEPPSARSNTLGIRGYFEQYHGLQAGKPDPHTQFRPKPLDGSPASEPSRSSSPRVEATAQRDTVIILGDLNAVLRRSVWSLFVTPRENGNTGALEGFLERQDMASVEVPSTRSGSSRDGKTTPRFGKRGKSWRLRLSRRPTHEAEEALAAVCLQRQQAAVDDAIRAVSAAGPDARGCATLRTFFAAIVNAPPPPAARQSDAAAGNAVAGRGELQPSTSQHSRDAAKLAQQSPGGKALGPDEVPNEALRIHCVASEVVARVMNRVLFGEEAPYEWTTAQIVAVPKKPGTTRLEEHRGIRLQSCTAKLFNRMLLSRLQPVLDPYLRPEPNGFRPHRGTVTQILALHRVIEEAQTRQWILIVIFIDSKKTFDSVVKSVFPKVLRAYNVPEQLTSAHDSNVLRYEPYKYIGLIAWRLSVLGYADDLALSPCCPQLSRVAQRQLDKLVSVAASVGLVVNTQRTVVLCMLDDIEAAIFAEVLIDGRRSFRVVEATAQRDTVIILGDLNAVLRRSVWSLFVTPRENGNTGALEGFLERQDMASVEVPSTRRCALHRAAAEQAVPLMRPAQREQPGWQDDPAIRQAREELETPRPTHEAEEALAAVCLQRQQAAVDDAIRAVSAAGPDARGCATLRTFFAAIVNAPPPPAARQSDAAAGNAVAGRGELQPSTSQHSRDAAKLAQQSPGGKALGPDEVPNEALRIHCVASEVVARVMNRVLFGEEAPYEWTTAQIVAVPKKPGTTRLEEHRGIRLQSCTAKLFNRMLLSRLQPVLDPYLRPEPNGFRPHRGTVTQILALHRVIEEAQTRQWILIVIFIDSKKTFDSVVKSVFPKVLRAYNVPEQLTSAHDSNVLRYEPYKYIGLIAWRLSVLGYADDLALSPCCPQLSRVAQRQLDKLVSVAASVGLVVNTQRTVVLCMLDDIEAAILCRGADRRATELPRWGPVGLACSAVLLTDGGEEISSSRVPEVPGEQRDALGPANVGENRVWPEEAVAREAAMPGEGHANCSEVSAVEPEEGSTQERRGAGDGSTGLPTIPGVVPPAEMLGVSPALNAGVDHRGGDGGSRARPSSAPAEPALASRSARSLPRKPAWPGIHLSSTWLPSASPLSWVLQSRTDLELAVLRQRARRAAWLSDVTVDFRIAPAVTRLVSRLNGDLIPLAQEKGGWDRVREDVEPATLLESLEAEVRVRDKRPLLKGPHFLEGHPSIQKTPGALRRLSFDINIQRRGTEEGIHAFKRSRGWSAHSHAAGSALDFVESVEVALDAQAASPHEAGVTDRGADDGSKALQKVSDGINRGARAYRGHIIGIAHLENGVVEITAKQLIHDHVPENGVEMSSASCFSWAALVFFCCCCCSASRVRSASIGLGLLNGQTKLTLPGDIILGGLFPIHEKGQTSDVSQCGQIGENRGIQRLEAMVYALNKINADKSILPDIRLGAKLLDTCSRDTFALEQSMDFVTDHLSTLDSAFDYRCADSPAGTAAAARRKGRQAVAGVIGAADSSVSIMIANILRLFK</sequence>
<dbReference type="FunFam" id="1.10.30.10:FF:000006">
    <property type="entry name" value="High mobility group protein B1"/>
    <property type="match status" value="1"/>
</dbReference>
<keyword evidence="3 15" id="KW-0812">Transmembrane</keyword>
<dbReference type="InterPro" id="IPR009071">
    <property type="entry name" value="HMG_box_dom"/>
</dbReference>
<dbReference type="GO" id="GO:0005634">
    <property type="term" value="C:nucleus"/>
    <property type="evidence" value="ECO:0007669"/>
    <property type="project" value="UniProtKB-UniRule"/>
</dbReference>
<dbReference type="CDD" id="cd01650">
    <property type="entry name" value="RT_nLTR_like"/>
    <property type="match status" value="2"/>
</dbReference>
<feature type="compositionally biased region" description="Low complexity" evidence="14">
    <location>
        <begin position="2502"/>
        <end position="2525"/>
    </location>
</feature>
<dbReference type="CDD" id="cd01390">
    <property type="entry name" value="HMG-box_NHP6-like"/>
    <property type="match status" value="1"/>
</dbReference>
<dbReference type="InterPro" id="IPR002455">
    <property type="entry name" value="GPCR3_GABA-B"/>
</dbReference>
<dbReference type="SUPFAM" id="SSF47095">
    <property type="entry name" value="HMG-box"/>
    <property type="match status" value="2"/>
</dbReference>
<feature type="region of interest" description="Disordered" evidence="14">
    <location>
        <begin position="1467"/>
        <end position="1502"/>
    </location>
</feature>
<evidence type="ECO:0000256" key="15">
    <source>
        <dbReference type="SAM" id="Phobius"/>
    </source>
</evidence>
<dbReference type="Gene3D" id="1.10.30.10">
    <property type="entry name" value="High mobility group box domain"/>
    <property type="match status" value="2"/>
</dbReference>
<feature type="region of interest" description="Disordered" evidence="14">
    <location>
        <begin position="1550"/>
        <end position="1573"/>
    </location>
</feature>
<dbReference type="Pfam" id="PF00003">
    <property type="entry name" value="7tm_3"/>
    <property type="match status" value="2"/>
</dbReference>
<evidence type="ECO:0000256" key="2">
    <source>
        <dbReference type="ARBA" id="ARBA00008774"/>
    </source>
</evidence>
<feature type="region of interest" description="Disordered" evidence="14">
    <location>
        <begin position="2434"/>
        <end position="2525"/>
    </location>
</feature>
<evidence type="ECO:0000256" key="3">
    <source>
        <dbReference type="ARBA" id="ARBA00022692"/>
    </source>
</evidence>
<dbReference type="InterPro" id="IPR036910">
    <property type="entry name" value="HMG_box_dom_sf"/>
</dbReference>
<accession>A0A1I8IAE5</accession>
<evidence type="ECO:0000256" key="5">
    <source>
        <dbReference type="ARBA" id="ARBA00022989"/>
    </source>
</evidence>
<organism evidence="18 19">
    <name type="scientific">Macrostomum lignano</name>
    <dbReference type="NCBI Taxonomy" id="282301"/>
    <lineage>
        <taxon>Eukaryota</taxon>
        <taxon>Metazoa</taxon>
        <taxon>Spiralia</taxon>
        <taxon>Lophotrochozoa</taxon>
        <taxon>Platyhelminthes</taxon>
        <taxon>Rhabditophora</taxon>
        <taxon>Macrostomorpha</taxon>
        <taxon>Macrostomida</taxon>
        <taxon>Macrostomidae</taxon>
        <taxon>Macrostomum</taxon>
    </lineage>
</organism>
<feature type="transmembrane region" description="Helical" evidence="15">
    <location>
        <begin position="403"/>
        <end position="424"/>
    </location>
</feature>
<evidence type="ECO:0000256" key="1">
    <source>
        <dbReference type="ARBA" id="ARBA00004141"/>
    </source>
</evidence>
<dbReference type="CDD" id="cd15047">
    <property type="entry name" value="7tmC_GABA-B-like"/>
    <property type="match status" value="1"/>
</dbReference>
<dbReference type="GO" id="GO:0007214">
    <property type="term" value="P:gamma-aminobutyric acid signaling pathway"/>
    <property type="evidence" value="ECO:0007669"/>
    <property type="project" value="TreeGrafter"/>
</dbReference>
<dbReference type="Pfam" id="PF00505">
    <property type="entry name" value="HMG_box"/>
    <property type="match status" value="1"/>
</dbReference>
<dbReference type="Proteomes" id="UP000095280">
    <property type="component" value="Unplaced"/>
</dbReference>
<evidence type="ECO:0000256" key="8">
    <source>
        <dbReference type="ARBA" id="ARBA00023136"/>
    </source>
</evidence>
<feature type="region of interest" description="Disordered" evidence="14">
    <location>
        <begin position="948"/>
        <end position="978"/>
    </location>
</feature>
<dbReference type="PRINTS" id="PR01176">
    <property type="entry name" value="GABABRECEPTR"/>
</dbReference>
<feature type="DNA-binding region" description="HMG box" evidence="13">
    <location>
        <begin position="891"/>
        <end position="961"/>
    </location>
</feature>
<feature type="region of interest" description="Disordered" evidence="14">
    <location>
        <begin position="2397"/>
        <end position="2417"/>
    </location>
</feature>
<feature type="region of interest" description="Disordered" evidence="14">
    <location>
        <begin position="1053"/>
        <end position="1083"/>
    </location>
</feature>